<dbReference type="Proteomes" id="UP001265746">
    <property type="component" value="Unassembled WGS sequence"/>
</dbReference>
<keyword evidence="8" id="KW-0539">Nucleus</keyword>
<dbReference type="EMBL" id="JAUJFL010000004">
    <property type="protein sequence ID" value="KAK2605149.1"/>
    <property type="molecule type" value="Genomic_DNA"/>
</dbReference>
<organism evidence="10 11">
    <name type="scientific">Phomopsis amygdali</name>
    <name type="common">Fusicoccum amygdali</name>
    <dbReference type="NCBI Taxonomy" id="1214568"/>
    <lineage>
        <taxon>Eukaryota</taxon>
        <taxon>Fungi</taxon>
        <taxon>Dikarya</taxon>
        <taxon>Ascomycota</taxon>
        <taxon>Pezizomycotina</taxon>
        <taxon>Sordariomycetes</taxon>
        <taxon>Sordariomycetidae</taxon>
        <taxon>Diaporthales</taxon>
        <taxon>Diaporthaceae</taxon>
        <taxon>Diaporthe</taxon>
    </lineage>
</organism>
<evidence type="ECO:0000313" key="10">
    <source>
        <dbReference type="EMBL" id="KAK2605149.1"/>
    </source>
</evidence>
<sequence length="716" mass="80920">MQCHIAGIRGQGGCMPHSDKIRTPEVPKSVPSPLKTFQSRMIPFTTLRVHRLLHNTTTTVTTFCHTASMGSKRPHSDVEGASSRHNAPNKRTKQHFQSHKPATHGNTTQLGVSLHEVKRRARNIERRFAKGDDLPADVKQKLERELAQCKRQIDEISHKKKRQEMISKYHGVRFFERKKAERLRKKLKKQANEATDPEERARIEADLHIADVDYHYTRYFPFLEKYESLYSAHENSKDEEADGQPAAMRALHSERPPMWKVVEEAMRNGQAALEQLQERRPEKSQEHQLEKPNLKPTKDRSAKPKPSKPNSGVDSTPIPKAEGSKKSSEVVPSAEGNRRQRRAKGIFNKKEPSGSDDNGLGRPYLPDHPVFMVGHLLLRYKGLLRSLRFWQRSAKRIMTLPNGNDPAFPNPLYQEVKAWVAEQEAYELTNQAPAHLTDAQRVFLDSFRAKSPLPEIGQVDYVSLLYRYRQANPTGKNITFAEGMHSERSAEGSLQWTCTVELSESLAHEPAIKRFPAAGFGFDETGCPPFGKKKDAKQYAAKCAIDWLITQSLMPSNLQDVTSPKQQLPFPRPLPIQASQSAKRPNEGNNDVLSPPPKRKTKGTNGAVDVDDNSLPATQRVTTLCDSMKLRAPTYRLTNSDPRANYIFDGYPDFGEDSDEFPEDLGRVTGVAGKDGARQEIAELVLEHLLVMHRERTEKYEMLSKVTGSQRGFDGL</sequence>
<evidence type="ECO:0000256" key="7">
    <source>
        <dbReference type="ARBA" id="ARBA00023054"/>
    </source>
</evidence>
<evidence type="ECO:0000256" key="8">
    <source>
        <dbReference type="ARBA" id="ARBA00023242"/>
    </source>
</evidence>
<feature type="compositionally biased region" description="Basic and acidic residues" evidence="9">
    <location>
        <begin position="276"/>
        <end position="302"/>
    </location>
</feature>
<dbReference type="PANTHER" id="PTHR33911">
    <property type="entry name" value="RRNA-PROCESSING PROTEIN EFG1"/>
    <property type="match status" value="1"/>
</dbReference>
<keyword evidence="6" id="KW-0698">rRNA processing</keyword>
<evidence type="ECO:0000256" key="9">
    <source>
        <dbReference type="SAM" id="MobiDB-lite"/>
    </source>
</evidence>
<dbReference type="InterPro" id="IPR019310">
    <property type="entry name" value="Efg1"/>
</dbReference>
<evidence type="ECO:0000256" key="6">
    <source>
        <dbReference type="ARBA" id="ARBA00022552"/>
    </source>
</evidence>
<proteinExistence type="inferred from homology"/>
<evidence type="ECO:0000256" key="1">
    <source>
        <dbReference type="ARBA" id="ARBA00002773"/>
    </source>
</evidence>
<evidence type="ECO:0000256" key="5">
    <source>
        <dbReference type="ARBA" id="ARBA00019827"/>
    </source>
</evidence>
<dbReference type="GO" id="GO:0005730">
    <property type="term" value="C:nucleolus"/>
    <property type="evidence" value="ECO:0007669"/>
    <property type="project" value="UniProtKB-SubCell"/>
</dbReference>
<evidence type="ECO:0000256" key="4">
    <source>
        <dbReference type="ARBA" id="ARBA00018689"/>
    </source>
</evidence>
<dbReference type="InterPro" id="IPR050786">
    <property type="entry name" value="EFG1_rRNA-proc"/>
</dbReference>
<evidence type="ECO:0000256" key="3">
    <source>
        <dbReference type="ARBA" id="ARBA00006916"/>
    </source>
</evidence>
<name>A0AAD9SE10_PHOAM</name>
<accession>A0AAD9SE10</accession>
<comment type="function">
    <text evidence="1">Involved in rRNA processing.</text>
</comment>
<dbReference type="AlphaFoldDB" id="A0AAD9SE10"/>
<dbReference type="Pfam" id="PF10153">
    <property type="entry name" value="Efg1"/>
    <property type="match status" value="1"/>
</dbReference>
<feature type="region of interest" description="Disordered" evidence="9">
    <location>
        <begin position="558"/>
        <end position="613"/>
    </location>
</feature>
<evidence type="ECO:0000313" key="11">
    <source>
        <dbReference type="Proteomes" id="UP001265746"/>
    </source>
</evidence>
<feature type="region of interest" description="Disordered" evidence="9">
    <location>
        <begin position="67"/>
        <end position="108"/>
    </location>
</feature>
<feature type="compositionally biased region" description="Polar residues" evidence="9">
    <location>
        <begin position="577"/>
        <end position="592"/>
    </location>
</feature>
<evidence type="ECO:0000256" key="2">
    <source>
        <dbReference type="ARBA" id="ARBA00004604"/>
    </source>
</evidence>
<keyword evidence="11" id="KW-1185">Reference proteome</keyword>
<feature type="region of interest" description="Disordered" evidence="9">
    <location>
        <begin position="8"/>
        <end position="33"/>
    </location>
</feature>
<dbReference type="GO" id="GO:0030688">
    <property type="term" value="C:preribosome, small subunit precursor"/>
    <property type="evidence" value="ECO:0007669"/>
    <property type="project" value="TreeGrafter"/>
</dbReference>
<gene>
    <name evidence="10" type="ORF">N8I77_008010</name>
</gene>
<comment type="subcellular location">
    <subcellularLocation>
        <location evidence="2">Nucleus</location>
        <location evidence="2">Nucleolus</location>
    </subcellularLocation>
</comment>
<feature type="region of interest" description="Disordered" evidence="9">
    <location>
        <begin position="274"/>
        <end position="361"/>
    </location>
</feature>
<dbReference type="PANTHER" id="PTHR33911:SF1">
    <property type="entry name" value="RRNA-PROCESSING PROTEIN EFG1"/>
    <property type="match status" value="1"/>
</dbReference>
<reference evidence="10" key="1">
    <citation type="submission" date="2023-06" db="EMBL/GenBank/DDBJ databases">
        <authorList>
            <person name="Noh H."/>
        </authorList>
    </citation>
    <scope>NUCLEOTIDE SEQUENCE</scope>
    <source>
        <strain evidence="10">DUCC20226</strain>
    </source>
</reference>
<dbReference type="GO" id="GO:0000462">
    <property type="term" value="P:maturation of SSU-rRNA from tricistronic rRNA transcript (SSU-rRNA, 5.8S rRNA, LSU-rRNA)"/>
    <property type="evidence" value="ECO:0007669"/>
    <property type="project" value="TreeGrafter"/>
</dbReference>
<feature type="compositionally biased region" description="Basic residues" evidence="9">
    <location>
        <begin position="87"/>
        <end position="102"/>
    </location>
</feature>
<comment type="caution">
    <text evidence="10">The sequence shown here is derived from an EMBL/GenBank/DDBJ whole genome shotgun (WGS) entry which is preliminary data.</text>
</comment>
<comment type="similarity">
    <text evidence="3">Belongs to the EFG1 family.</text>
</comment>
<keyword evidence="7" id="KW-0175">Coiled coil</keyword>
<protein>
    <recommendedName>
        <fullName evidence="4">rRNA-processing protein EFG1</fullName>
    </recommendedName>
    <alternativeName>
        <fullName evidence="5">rRNA-processing protein efg1</fullName>
    </alternativeName>
</protein>